<protein>
    <submittedName>
        <fullName evidence="4">CBS domain-containing protein</fullName>
    </submittedName>
</protein>
<organism evidence="4 5">
    <name type="scientific">Ktedonosporobacter rubrisoli</name>
    <dbReference type="NCBI Taxonomy" id="2509675"/>
    <lineage>
        <taxon>Bacteria</taxon>
        <taxon>Bacillati</taxon>
        <taxon>Chloroflexota</taxon>
        <taxon>Ktedonobacteria</taxon>
        <taxon>Ktedonobacterales</taxon>
        <taxon>Ktedonosporobacteraceae</taxon>
        <taxon>Ktedonosporobacter</taxon>
    </lineage>
</organism>
<dbReference type="RefSeq" id="WP_129889228.1">
    <property type="nucleotide sequence ID" value="NZ_CP035758.1"/>
</dbReference>
<accession>A0A4P6JS72</accession>
<feature type="domain" description="CBS" evidence="3">
    <location>
        <begin position="98"/>
        <end position="163"/>
    </location>
</feature>
<dbReference type="InterPro" id="IPR000644">
    <property type="entry name" value="CBS_dom"/>
</dbReference>
<dbReference type="Pfam" id="PF00571">
    <property type="entry name" value="CBS"/>
    <property type="match status" value="2"/>
</dbReference>
<keyword evidence="5" id="KW-1185">Reference proteome</keyword>
<sequence length="246" mass="26575">MIVRDIMTTKLITVAPDDTLAHAVNLLRQHQFHHLPVVRTVTLTEAEQPGSGGRQTAALLEGLLTSQDVDLLATVARQSSSGDLLQRHWQERRIVEVMHRALIRVTPTTNVAAAAQLLVERGLNYLPVVEYTHVEQDNQPVLVGLITSSDLLLAFARAMGAYEPGMQLDVALPMGDTAPLGKVLLSAAELNVQIRSIIVVPVAGGVPLVASVRLGTINPTPLLVRLQEEGIQYTFGAPLDGDKETI</sequence>
<dbReference type="KEGG" id="kbs:EPA93_20105"/>
<evidence type="ECO:0000256" key="1">
    <source>
        <dbReference type="ARBA" id="ARBA00023122"/>
    </source>
</evidence>
<evidence type="ECO:0000313" key="4">
    <source>
        <dbReference type="EMBL" id="QBD78175.1"/>
    </source>
</evidence>
<dbReference type="Gene3D" id="3.10.580.10">
    <property type="entry name" value="CBS-domain"/>
    <property type="match status" value="2"/>
</dbReference>
<name>A0A4P6JS72_KTERU</name>
<keyword evidence="1 2" id="KW-0129">CBS domain</keyword>
<dbReference type="PANTHER" id="PTHR43080:SF2">
    <property type="entry name" value="CBS DOMAIN-CONTAINING PROTEIN"/>
    <property type="match status" value="1"/>
</dbReference>
<dbReference type="SMART" id="SM00116">
    <property type="entry name" value="CBS"/>
    <property type="match status" value="2"/>
</dbReference>
<feature type="domain" description="CBS" evidence="3">
    <location>
        <begin position="7"/>
        <end position="81"/>
    </location>
</feature>
<proteinExistence type="predicted"/>
<dbReference type="PROSITE" id="PS51371">
    <property type="entry name" value="CBS"/>
    <property type="match status" value="2"/>
</dbReference>
<reference evidence="4 5" key="1">
    <citation type="submission" date="2019-01" db="EMBL/GenBank/DDBJ databases">
        <title>Ktedonosporobacter rubrisoli SCAWS-G2.</title>
        <authorList>
            <person name="Huang Y."/>
            <person name="Yan B."/>
        </authorList>
    </citation>
    <scope>NUCLEOTIDE SEQUENCE [LARGE SCALE GENOMIC DNA]</scope>
    <source>
        <strain evidence="4 5">SCAWS-G2</strain>
    </source>
</reference>
<evidence type="ECO:0000256" key="2">
    <source>
        <dbReference type="PROSITE-ProRule" id="PRU00703"/>
    </source>
</evidence>
<dbReference type="PANTHER" id="PTHR43080">
    <property type="entry name" value="CBS DOMAIN-CONTAINING PROTEIN CBSX3, MITOCHONDRIAL"/>
    <property type="match status" value="1"/>
</dbReference>
<dbReference type="InterPro" id="IPR051257">
    <property type="entry name" value="Diverse_CBS-Domain"/>
</dbReference>
<dbReference type="OrthoDB" id="9802114at2"/>
<evidence type="ECO:0000259" key="3">
    <source>
        <dbReference type="PROSITE" id="PS51371"/>
    </source>
</evidence>
<gene>
    <name evidence="4" type="ORF">EPA93_20105</name>
</gene>
<evidence type="ECO:0000313" key="5">
    <source>
        <dbReference type="Proteomes" id="UP000290365"/>
    </source>
</evidence>
<dbReference type="SUPFAM" id="SSF54631">
    <property type="entry name" value="CBS-domain pair"/>
    <property type="match status" value="1"/>
</dbReference>
<dbReference type="InterPro" id="IPR046342">
    <property type="entry name" value="CBS_dom_sf"/>
</dbReference>
<dbReference type="AlphaFoldDB" id="A0A4P6JS72"/>
<dbReference type="Proteomes" id="UP000290365">
    <property type="component" value="Chromosome"/>
</dbReference>
<dbReference type="EMBL" id="CP035758">
    <property type="protein sequence ID" value="QBD78175.1"/>
    <property type="molecule type" value="Genomic_DNA"/>
</dbReference>